<dbReference type="Proteomes" id="UP001596356">
    <property type="component" value="Unassembled WGS sequence"/>
</dbReference>
<reference evidence="3" key="1">
    <citation type="journal article" date="2019" name="Int. J. Syst. Evol. Microbiol.">
        <title>The Global Catalogue of Microorganisms (GCM) 10K type strain sequencing project: providing services to taxonomists for standard genome sequencing and annotation.</title>
        <authorList>
            <consortium name="The Broad Institute Genomics Platform"/>
            <consortium name="The Broad Institute Genome Sequencing Center for Infectious Disease"/>
            <person name="Wu L."/>
            <person name="Ma J."/>
        </authorList>
    </citation>
    <scope>NUCLEOTIDE SEQUENCE [LARGE SCALE GENOMIC DNA]</scope>
    <source>
        <strain evidence="3">NBRC 106593</strain>
    </source>
</reference>
<protein>
    <recommendedName>
        <fullName evidence="1">NrtR DNA-binding winged helix domain-containing protein</fullName>
    </recommendedName>
</protein>
<dbReference type="InterPro" id="IPR054105">
    <property type="entry name" value="WHD_NrtR"/>
</dbReference>
<sequence length="304" mass="33440">MAEDLAAGIRAELIAVVMAVTGGATGSVVPRVLADGRPPALPSGPLRTDHDSLQQGARAFVRDQTGATLGYVEQLYTFADLGRTDDAVREISISYLGLTRADDRHDGWASLYDLLPWEDRRHVADDAPADRLSQEIHTALGRWAGSDPARQERVSYQFGLEGSGWRSELALQRYELLWEAGLVAESPCRTGSLSLTGPAMKGDHRRILATALSRLRSRLQYRPLVFELMDPEFTLGQLQEVVEALGGVRVHKQNFRRAISAQDLVEPTGGSTRSTGGRPAALYRFRRDVLTEREQAGTKLPLPR</sequence>
<dbReference type="InterPro" id="IPR036390">
    <property type="entry name" value="WH_DNA-bd_sf"/>
</dbReference>
<dbReference type="InterPro" id="IPR015797">
    <property type="entry name" value="NUDIX_hydrolase-like_dom_sf"/>
</dbReference>
<keyword evidence="3" id="KW-1185">Reference proteome</keyword>
<dbReference type="RefSeq" id="WP_377822537.1">
    <property type="nucleotide sequence ID" value="NZ_JBHSWJ010000002.1"/>
</dbReference>
<comment type="caution">
    <text evidence="2">The sequence shown here is derived from an EMBL/GenBank/DDBJ whole genome shotgun (WGS) entry which is preliminary data.</text>
</comment>
<dbReference type="Pfam" id="PF21906">
    <property type="entry name" value="WHD_NrtR"/>
    <property type="match status" value="1"/>
</dbReference>
<feature type="domain" description="NrtR DNA-binding winged helix" evidence="1">
    <location>
        <begin position="225"/>
        <end position="285"/>
    </location>
</feature>
<dbReference type="Gene3D" id="3.90.79.10">
    <property type="entry name" value="Nucleoside Triphosphate Pyrophosphohydrolase"/>
    <property type="match status" value="1"/>
</dbReference>
<evidence type="ECO:0000313" key="3">
    <source>
        <dbReference type="Proteomes" id="UP001596356"/>
    </source>
</evidence>
<dbReference type="InterPro" id="IPR036388">
    <property type="entry name" value="WH-like_DNA-bd_sf"/>
</dbReference>
<dbReference type="InterPro" id="IPR011213">
    <property type="entry name" value="NMN_biosyn"/>
</dbReference>
<dbReference type="Gene3D" id="1.10.10.10">
    <property type="entry name" value="Winged helix-like DNA-binding domain superfamily/Winged helix DNA-binding domain"/>
    <property type="match status" value="1"/>
</dbReference>
<dbReference type="EMBL" id="JBHSWJ010000002">
    <property type="protein sequence ID" value="MFC6714217.1"/>
    <property type="molecule type" value="Genomic_DNA"/>
</dbReference>
<dbReference type="PIRSF" id="PIRSF019423">
    <property type="entry name" value="NMN_biosyn"/>
    <property type="match status" value="1"/>
</dbReference>
<evidence type="ECO:0000313" key="2">
    <source>
        <dbReference type="EMBL" id="MFC6714217.1"/>
    </source>
</evidence>
<dbReference type="SUPFAM" id="SSF55811">
    <property type="entry name" value="Nudix"/>
    <property type="match status" value="1"/>
</dbReference>
<proteinExistence type="predicted"/>
<name>A0ABW2ASZ4_9MICO</name>
<organism evidence="2 3">
    <name type="scientific">Branchiibius cervicis</name>
    <dbReference type="NCBI Taxonomy" id="908252"/>
    <lineage>
        <taxon>Bacteria</taxon>
        <taxon>Bacillati</taxon>
        <taxon>Actinomycetota</taxon>
        <taxon>Actinomycetes</taxon>
        <taxon>Micrococcales</taxon>
        <taxon>Dermacoccaceae</taxon>
        <taxon>Branchiibius</taxon>
    </lineage>
</organism>
<dbReference type="SUPFAM" id="SSF46785">
    <property type="entry name" value="Winged helix' DNA-binding domain"/>
    <property type="match status" value="1"/>
</dbReference>
<gene>
    <name evidence="2" type="ORF">ACFQBT_10510</name>
</gene>
<evidence type="ECO:0000259" key="1">
    <source>
        <dbReference type="Pfam" id="PF21906"/>
    </source>
</evidence>
<accession>A0ABW2ASZ4</accession>